<dbReference type="RefSeq" id="WP_166076940.1">
    <property type="nucleotide sequence ID" value="NZ_JAAJBT010000003.1"/>
</dbReference>
<proteinExistence type="predicted"/>
<evidence type="ECO:0000313" key="1">
    <source>
        <dbReference type="EMBL" id="NHM01854.1"/>
    </source>
</evidence>
<name>A0ABX0I3T8_9FLAO</name>
<keyword evidence="2" id="KW-1185">Reference proteome</keyword>
<comment type="caution">
    <text evidence="1">The sequence shown here is derived from an EMBL/GenBank/DDBJ whole genome shotgun (WGS) entry which is preliminary data.</text>
</comment>
<dbReference type="Proteomes" id="UP000800984">
    <property type="component" value="Unassembled WGS sequence"/>
</dbReference>
<dbReference type="EMBL" id="JAAJBT010000003">
    <property type="protein sequence ID" value="NHM01854.1"/>
    <property type="molecule type" value="Genomic_DNA"/>
</dbReference>
<protein>
    <submittedName>
        <fullName evidence="1">Uncharacterized protein</fullName>
    </submittedName>
</protein>
<evidence type="ECO:0000313" key="2">
    <source>
        <dbReference type="Proteomes" id="UP000800984"/>
    </source>
</evidence>
<reference evidence="1 2" key="1">
    <citation type="submission" date="2020-02" db="EMBL/GenBank/DDBJ databases">
        <authorList>
            <person name="Chen W.-M."/>
        </authorList>
    </citation>
    <scope>NUCLEOTIDE SEQUENCE [LARGE SCALE GENOMIC DNA]</scope>
    <source>
        <strain evidence="1 2">KDG-16</strain>
    </source>
</reference>
<gene>
    <name evidence="1" type="ORF">G4D72_07005</name>
</gene>
<accession>A0ABX0I3T8</accession>
<sequence>MEKLKLKIAKITDSLEKVTAKDLVHYSEVINRIQMKNSLHFVSFVNSSV</sequence>
<organism evidence="1 2">
    <name type="scientific">Flavobacterium difficile</name>
    <dbReference type="NCBI Taxonomy" id="2709659"/>
    <lineage>
        <taxon>Bacteria</taxon>
        <taxon>Pseudomonadati</taxon>
        <taxon>Bacteroidota</taxon>
        <taxon>Flavobacteriia</taxon>
        <taxon>Flavobacteriales</taxon>
        <taxon>Flavobacteriaceae</taxon>
        <taxon>Flavobacterium</taxon>
    </lineage>
</organism>